<dbReference type="AlphaFoldDB" id="G4CP40"/>
<dbReference type="RefSeq" id="WP_009115992.1">
    <property type="nucleotide sequence ID" value="NZ_JH165159.1"/>
</dbReference>
<dbReference type="HOGENOM" id="CLU_3273331_0_0_4"/>
<reference evidence="1 2" key="1">
    <citation type="submission" date="2011-06" db="EMBL/GenBank/DDBJ databases">
        <authorList>
            <person name="Muzny D."/>
            <person name="Qin X."/>
            <person name="Deng J."/>
            <person name="Jiang H."/>
            <person name="Liu Y."/>
            <person name="Qu J."/>
            <person name="Song X.-Z."/>
            <person name="Zhang L."/>
            <person name="Thornton R."/>
            <person name="Coyle M."/>
            <person name="Francisco L."/>
            <person name="Jackson L."/>
            <person name="Javaid M."/>
            <person name="Korchina V."/>
            <person name="Kovar C."/>
            <person name="Mata R."/>
            <person name="Mathew T."/>
            <person name="Ngo R."/>
            <person name="Nguyen L."/>
            <person name="Nguyen N."/>
            <person name="Okwuonu G."/>
            <person name="Ongeri F."/>
            <person name="Pham C."/>
            <person name="Simmons D."/>
            <person name="Wilczek-Boney K."/>
            <person name="Hale W."/>
            <person name="Jakkamsetti A."/>
            <person name="Pham P."/>
            <person name="Ruth R."/>
            <person name="San Lucas F."/>
            <person name="Warren J."/>
            <person name="Zhang J."/>
            <person name="Zhao Z."/>
            <person name="Zhou C."/>
            <person name="Zhu D."/>
            <person name="Lee S."/>
            <person name="Bess C."/>
            <person name="Blankenburg K."/>
            <person name="Forbes L."/>
            <person name="Fu Q."/>
            <person name="Gubbala S."/>
            <person name="Hirani K."/>
            <person name="Jayaseelan J.C."/>
            <person name="Lara F."/>
            <person name="Munidasa M."/>
            <person name="Palculict T."/>
            <person name="Patil S."/>
            <person name="Pu L.-L."/>
            <person name="Saada N."/>
            <person name="Tang L."/>
            <person name="Weissenberger G."/>
            <person name="Zhu Y."/>
            <person name="Hemphill L."/>
            <person name="Shang Y."/>
            <person name="Youmans B."/>
            <person name="Ayvaz T."/>
            <person name="Ross M."/>
            <person name="Santibanez J."/>
            <person name="Aqrawi P."/>
            <person name="Gross S."/>
            <person name="Joshi V."/>
            <person name="Fowler G."/>
            <person name="Nazareth L."/>
            <person name="Reid J."/>
            <person name="Worley K."/>
            <person name="Petrosino J."/>
            <person name="Highlander S."/>
            <person name="Gibbs R."/>
        </authorList>
    </citation>
    <scope>NUCLEOTIDE SEQUENCE [LARGE SCALE GENOMIC DNA]</scope>
    <source>
        <strain evidence="1 2">9715</strain>
    </source>
</reference>
<evidence type="ECO:0000313" key="1">
    <source>
        <dbReference type="EMBL" id="EGZ48554.1"/>
    </source>
</evidence>
<comment type="caution">
    <text evidence="1">The sequence shown here is derived from an EMBL/GenBank/DDBJ whole genome shotgun (WGS) entry which is preliminary data.</text>
</comment>
<accession>G4CP40</accession>
<proteinExistence type="predicted"/>
<dbReference type="PATRIC" id="fig|1030841.3.peg.830"/>
<dbReference type="Proteomes" id="UP000005336">
    <property type="component" value="Unassembled WGS sequence"/>
</dbReference>
<organism evidence="1 2">
    <name type="scientific">Neisseria wadsworthii 9715</name>
    <dbReference type="NCBI Taxonomy" id="1030841"/>
    <lineage>
        <taxon>Bacteria</taxon>
        <taxon>Pseudomonadati</taxon>
        <taxon>Pseudomonadota</taxon>
        <taxon>Betaproteobacteria</taxon>
        <taxon>Neisseriales</taxon>
        <taxon>Neisseriaceae</taxon>
        <taxon>Neisseria</taxon>
    </lineage>
</organism>
<keyword evidence="2" id="KW-1185">Reference proteome</keyword>
<dbReference type="EMBL" id="AGAZ01000033">
    <property type="protein sequence ID" value="EGZ48554.1"/>
    <property type="molecule type" value="Genomic_DNA"/>
</dbReference>
<sequence>MTNEREKIYRVNALACNNKPLEYKNACLETGFQTGILVFQP</sequence>
<evidence type="ECO:0000313" key="2">
    <source>
        <dbReference type="Proteomes" id="UP000005336"/>
    </source>
</evidence>
<protein>
    <submittedName>
        <fullName evidence="1">Uncharacterized protein</fullName>
    </submittedName>
</protein>
<gene>
    <name evidence="1" type="ORF">HMPREF9370_0849</name>
</gene>
<name>G4CP40_9NEIS</name>